<protein>
    <submittedName>
        <fullName evidence="1">Uncharacterized protein</fullName>
    </submittedName>
</protein>
<evidence type="ECO:0000313" key="2">
    <source>
        <dbReference type="Proteomes" id="UP001064027"/>
    </source>
</evidence>
<sequence length="220" mass="26547">MMKDGYKVFMDRFNITENQMIEFGLNETIFIPKKDVYDEWRLLKGNIFEGKNKVYVRGYGRDAKGTQLYINLYKELFGHSHFIKDPTNNAEPTKLLKRLTGFSRQEKPTTKYKRIRNYQVSHIFGRTKNPFSFTAPWNIVYVPKIMDPFTGHESKGELTNEFQRQFLERFYDFYQEYIEDFNMIMQELEPRLMHYLYKEDDVISKKFKEDALQQFSPIIL</sequence>
<name>A0ACD4C7E5_9BACI</name>
<keyword evidence="2" id="KW-1185">Reference proteome</keyword>
<proteinExistence type="predicted"/>
<dbReference type="Proteomes" id="UP001064027">
    <property type="component" value="Chromosome"/>
</dbReference>
<accession>A0ACD4C7E5</accession>
<gene>
    <name evidence="1" type="ORF">N5C46_22870</name>
</gene>
<dbReference type="EMBL" id="CP104558">
    <property type="protein sequence ID" value="UXH44423.1"/>
    <property type="molecule type" value="Genomic_DNA"/>
</dbReference>
<organism evidence="1 2">
    <name type="scientific">Rossellomorea vietnamensis</name>
    <dbReference type="NCBI Taxonomy" id="218284"/>
    <lineage>
        <taxon>Bacteria</taxon>
        <taxon>Bacillati</taxon>
        <taxon>Bacillota</taxon>
        <taxon>Bacilli</taxon>
        <taxon>Bacillales</taxon>
        <taxon>Bacillaceae</taxon>
        <taxon>Rossellomorea</taxon>
    </lineage>
</organism>
<evidence type="ECO:0000313" key="1">
    <source>
        <dbReference type="EMBL" id="UXH44423.1"/>
    </source>
</evidence>
<reference evidence="1" key="1">
    <citation type="submission" date="2022-09" db="EMBL/GenBank/DDBJ databases">
        <title>Complete genome sequence of Rossellomorea vietnamensis strain RL-WG62, a newly isolated PGPR with the potential for plant salinity stress alleviation.</title>
        <authorList>
            <person name="Ren L."/>
            <person name="Wang G."/>
            <person name="Hu H."/>
        </authorList>
    </citation>
    <scope>NUCLEOTIDE SEQUENCE</scope>
    <source>
        <strain evidence="1">RL-WG62</strain>
    </source>
</reference>